<dbReference type="GO" id="GO:0061630">
    <property type="term" value="F:ubiquitin protein ligase activity"/>
    <property type="evidence" value="ECO:0007669"/>
    <property type="project" value="UniProtKB-EC"/>
</dbReference>
<dbReference type="Pfam" id="PF00632">
    <property type="entry name" value="HECT"/>
    <property type="match status" value="2"/>
</dbReference>
<gene>
    <name evidence="8" type="ORF">EC957_005414</name>
</gene>
<feature type="region of interest" description="Disordered" evidence="6">
    <location>
        <begin position="1217"/>
        <end position="1322"/>
    </location>
</feature>
<evidence type="ECO:0000313" key="8">
    <source>
        <dbReference type="EMBL" id="KAF9539418.1"/>
    </source>
</evidence>
<feature type="region of interest" description="Disordered" evidence="6">
    <location>
        <begin position="134"/>
        <end position="160"/>
    </location>
</feature>
<dbReference type="PANTHER" id="PTHR45700:SF3">
    <property type="entry name" value="UBIQUITIN-PROTEIN LIGASE E3B"/>
    <property type="match status" value="1"/>
</dbReference>
<dbReference type="EMBL" id="JAAAXW010000246">
    <property type="protein sequence ID" value="KAF9539418.1"/>
    <property type="molecule type" value="Genomic_DNA"/>
</dbReference>
<evidence type="ECO:0000256" key="3">
    <source>
        <dbReference type="ARBA" id="ARBA00022679"/>
    </source>
</evidence>
<dbReference type="GO" id="GO:0006511">
    <property type="term" value="P:ubiquitin-dependent protein catabolic process"/>
    <property type="evidence" value="ECO:0007669"/>
    <property type="project" value="TreeGrafter"/>
</dbReference>
<dbReference type="GO" id="GO:0000209">
    <property type="term" value="P:protein polyubiquitination"/>
    <property type="evidence" value="ECO:0007669"/>
    <property type="project" value="InterPro"/>
</dbReference>
<reference evidence="8" key="1">
    <citation type="journal article" date="2020" name="Fungal Divers.">
        <title>Resolving the Mortierellaceae phylogeny through synthesis of multi-gene phylogenetics and phylogenomics.</title>
        <authorList>
            <person name="Vandepol N."/>
            <person name="Liber J."/>
            <person name="Desiro A."/>
            <person name="Na H."/>
            <person name="Kennedy M."/>
            <person name="Barry K."/>
            <person name="Grigoriev I.V."/>
            <person name="Miller A.N."/>
            <person name="O'Donnell K."/>
            <person name="Stajich J.E."/>
            <person name="Bonito G."/>
        </authorList>
    </citation>
    <scope>NUCLEOTIDE SEQUENCE</scope>
    <source>
        <strain evidence="8">NRRL 2591</strain>
    </source>
</reference>
<comment type="caution">
    <text evidence="8">The sequence shown here is derived from an EMBL/GenBank/DDBJ whole genome shotgun (WGS) entry which is preliminary data.</text>
</comment>
<feature type="compositionally biased region" description="Polar residues" evidence="6">
    <location>
        <begin position="1217"/>
        <end position="1228"/>
    </location>
</feature>
<dbReference type="SUPFAM" id="SSF56204">
    <property type="entry name" value="Hect, E3 ligase catalytic domain"/>
    <property type="match status" value="2"/>
</dbReference>
<keyword evidence="9" id="KW-1185">Reference proteome</keyword>
<dbReference type="Gene3D" id="3.30.2410.10">
    <property type="entry name" value="Hect, E3 ligase catalytic domain"/>
    <property type="match status" value="2"/>
</dbReference>
<feature type="compositionally biased region" description="Gly residues" evidence="6">
    <location>
        <begin position="1261"/>
        <end position="1270"/>
    </location>
</feature>
<proteinExistence type="predicted"/>
<feature type="compositionally biased region" description="Low complexity" evidence="6">
    <location>
        <begin position="134"/>
        <end position="146"/>
    </location>
</feature>
<feature type="compositionally biased region" description="Low complexity" evidence="6">
    <location>
        <begin position="804"/>
        <end position="818"/>
    </location>
</feature>
<dbReference type="CDD" id="cd00078">
    <property type="entry name" value="HECTc"/>
    <property type="match status" value="1"/>
</dbReference>
<feature type="region of interest" description="Disordered" evidence="6">
    <location>
        <begin position="804"/>
        <end position="833"/>
    </location>
</feature>
<evidence type="ECO:0000256" key="1">
    <source>
        <dbReference type="ARBA" id="ARBA00000885"/>
    </source>
</evidence>
<evidence type="ECO:0000256" key="6">
    <source>
        <dbReference type="SAM" id="MobiDB-lite"/>
    </source>
</evidence>
<keyword evidence="3" id="KW-0808">Transferase</keyword>
<dbReference type="PANTHER" id="PTHR45700">
    <property type="entry name" value="UBIQUITIN-PROTEIN LIGASE E3C"/>
    <property type="match status" value="1"/>
</dbReference>
<feature type="compositionally biased region" description="Polar residues" evidence="6">
    <location>
        <begin position="573"/>
        <end position="589"/>
    </location>
</feature>
<dbReference type="InterPro" id="IPR035983">
    <property type="entry name" value="Hect_E3_ubiquitin_ligase"/>
</dbReference>
<evidence type="ECO:0000259" key="7">
    <source>
        <dbReference type="PROSITE" id="PS50237"/>
    </source>
</evidence>
<dbReference type="InterPro" id="IPR000569">
    <property type="entry name" value="HECT_dom"/>
</dbReference>
<dbReference type="EC" id="2.3.2.26" evidence="2"/>
<dbReference type="Gene3D" id="3.90.1750.10">
    <property type="entry name" value="Hect, E3 ligase catalytic domains"/>
    <property type="match status" value="1"/>
</dbReference>
<feature type="compositionally biased region" description="Polar residues" evidence="6">
    <location>
        <begin position="543"/>
        <end position="553"/>
    </location>
</feature>
<feature type="active site" description="Glycyl thioester intermediate" evidence="5">
    <location>
        <position position="1360"/>
    </location>
</feature>
<dbReference type="Gene3D" id="3.30.2160.10">
    <property type="entry name" value="Hect, E3 ligase catalytic domain"/>
    <property type="match status" value="1"/>
</dbReference>
<evidence type="ECO:0000256" key="5">
    <source>
        <dbReference type="PROSITE-ProRule" id="PRU00104"/>
    </source>
</evidence>
<evidence type="ECO:0000313" key="9">
    <source>
        <dbReference type="Proteomes" id="UP000723463"/>
    </source>
</evidence>
<evidence type="ECO:0000256" key="2">
    <source>
        <dbReference type="ARBA" id="ARBA00012485"/>
    </source>
</evidence>
<protein>
    <recommendedName>
        <fullName evidence="2">HECT-type E3 ubiquitin transferase</fullName>
        <ecNumber evidence="2">2.3.2.26</ecNumber>
    </recommendedName>
</protein>
<dbReference type="InterPro" id="IPR044611">
    <property type="entry name" value="E3A/B/C-like"/>
</dbReference>
<feature type="compositionally biased region" description="Low complexity" evidence="6">
    <location>
        <begin position="1281"/>
        <end position="1306"/>
    </location>
</feature>
<evidence type="ECO:0000256" key="4">
    <source>
        <dbReference type="ARBA" id="ARBA00022786"/>
    </source>
</evidence>
<feature type="compositionally biased region" description="Pro residues" evidence="6">
    <location>
        <begin position="1307"/>
        <end position="1316"/>
    </location>
</feature>
<dbReference type="PROSITE" id="PS50237">
    <property type="entry name" value="HECT"/>
    <property type="match status" value="1"/>
</dbReference>
<dbReference type="Proteomes" id="UP000723463">
    <property type="component" value="Unassembled WGS sequence"/>
</dbReference>
<feature type="region of interest" description="Disordered" evidence="6">
    <location>
        <begin position="535"/>
        <end position="589"/>
    </location>
</feature>
<organism evidence="8 9">
    <name type="scientific">Mortierella hygrophila</name>
    <dbReference type="NCBI Taxonomy" id="979708"/>
    <lineage>
        <taxon>Eukaryota</taxon>
        <taxon>Fungi</taxon>
        <taxon>Fungi incertae sedis</taxon>
        <taxon>Mucoromycota</taxon>
        <taxon>Mortierellomycotina</taxon>
        <taxon>Mortierellomycetes</taxon>
        <taxon>Mortierellales</taxon>
        <taxon>Mortierellaceae</taxon>
        <taxon>Mortierella</taxon>
    </lineage>
</organism>
<accession>A0A9P6F089</accession>
<keyword evidence="4 5" id="KW-0833">Ubl conjugation pathway</keyword>
<dbReference type="FunFam" id="3.30.2160.10:FF:000002">
    <property type="entry name" value="Putative Ubiquitin-protein ligase E3C"/>
    <property type="match status" value="1"/>
</dbReference>
<comment type="catalytic activity">
    <reaction evidence="1">
        <text>S-ubiquitinyl-[E2 ubiquitin-conjugating enzyme]-L-cysteine + [acceptor protein]-L-lysine = [E2 ubiquitin-conjugating enzyme]-L-cysteine + N(6)-ubiquitinyl-[acceptor protein]-L-lysine.</text>
        <dbReference type="EC" id="2.3.2.26"/>
    </reaction>
</comment>
<sequence length="1392" mass="154806">MFPARPGGVDKKAALLAQARADREARSGQKKVEQENARLDSAVRRIQKFLVRQHTKIMAKDKQRADWDALTTQSPATPALGLVRNLKLVFLLLQFHDTTECPMDSRRLASLCKLLLSKTTITLEEGTFVRTEGVSVSSPQVSSPSPDAAGSTTQPDEQQRKSMMQVPFQMILLHSRYADLASATLLRFLRLCITTITGNQIDSNAPTKRLTLLKTTSKSQVSSPTSATSKLIAQELYLSGAELRFLMAYVDVNTYKLPETVAGAIRTQMQNRGAALIVKTLDSGRFYKDIRTGIQLRSEALIQLQDRAKKTSITPAEATTQKALSLWITAIWRCCFLLQSVDKEMTEKAAGKVPGRQQKDDLINMHSDDSTVVGITCRILTIALFVKCLDDLCLQLTLQSHLLGEALDVILDLRHRQYILSSMSLNETLYLLGNLTQLYRIHIAKNATTNNTALKNKLVEVIVVLLSHCGKYVSGTQTTEFRQYHPIFSWTNLSQKDQQLSTAQVKHLFSQLEYLWSRDFALEAFHGLLNLSLPPASSSSSSTDTAINGSKTGVTELHSAGPVATPPSHHTRVSSQSDSKSGSHAKSITSDPQGALLAIEVQQACQLYMTLMRSFESQRTKILVTLMYLPSFLTQLWRFMNTLGPKGEMHIYLEAASGFSRNGLEHEPLIAILQVFCECSARFLITLDDDDMYEQQKYWCLSELVFMSGFLNQFCFAVLSQQEDAKVETDPRVSTGTTSPTTTTTLAALLPPIFYHARQVLMQLYERDCRRAFCPPNHWLLMHPTKSVFQSPLQLLASLTLSTSNKSKSNGTSNTGNKKSGGGFSLFSSSKSPPQYATPKEFIAKVCQKDRTALQILETMPHVIPFSARLEIFREFIKEERAQRAQSLALVRPDLHQSVMVKVRRGYILEDGYQSLGQLSANRWKNTIRVKFTNEVGAAEAGIDQGGPFKEFMESFLEAGFSPNLNLFTTSTESMNMMYPSPTSQYTHPRNGLELFRLFGKMLGKAMYEGLLIEVKFANFFLSKILGRTVFLDEMRSYDEEVFRNLMFLKKYEGDVEDLGLTFSLDEDIFGTHRTIELMRGGRDLEVTKDNRINYIFQVSDYRLNKQIQDQSRAFIEGFRSIIPLPWISIFSPQELHRVMAGDDVDFDVQDLRSYTEYQNGYFDQHPVIRNLWAVLNEFNSEEKRAFLKFVTSCSKPPLGGFKHLQPPFSIRLVVSPTTSDSNYDSTPTPAPRQFGSGAPTPDTNSSNSGRHQRSSTTGSSTGGNSGNGFGSRLRSAFGGNNNNSNSSRSSTMSTSSSASALSSASSPPPQRPTPRPVLLGDETPAAMGVVKSFFGGVLGGVGSSESSGKKARLPTSSTCFNLLKLPPFSSKSVLKEKLRYAITSNTGFELS</sequence>
<dbReference type="SMART" id="SM00119">
    <property type="entry name" value="HECTc"/>
    <property type="match status" value="1"/>
</dbReference>
<feature type="domain" description="HECT" evidence="7">
    <location>
        <begin position="920"/>
        <end position="1392"/>
    </location>
</feature>
<name>A0A9P6F089_9FUNG</name>